<dbReference type="AlphaFoldDB" id="A0A344TQG1"/>
<evidence type="ECO:0000313" key="3">
    <source>
        <dbReference type="EMBL" id="AXE20882.1"/>
    </source>
</evidence>
<dbReference type="Gene3D" id="3.40.50.300">
    <property type="entry name" value="P-loop containing nucleotide triphosphate hydrolases"/>
    <property type="match status" value="2"/>
</dbReference>
<dbReference type="OrthoDB" id="9795626at2"/>
<evidence type="ECO:0000256" key="1">
    <source>
        <dbReference type="SAM" id="Coils"/>
    </source>
</evidence>
<proteinExistence type="predicted"/>
<evidence type="ECO:0000259" key="2">
    <source>
        <dbReference type="Pfam" id="PF13476"/>
    </source>
</evidence>
<dbReference type="InterPro" id="IPR027417">
    <property type="entry name" value="P-loop_NTPase"/>
</dbReference>
<organism evidence="3 4">
    <name type="scientific">Runella rosea</name>
    <dbReference type="NCBI Taxonomy" id="2259595"/>
    <lineage>
        <taxon>Bacteria</taxon>
        <taxon>Pseudomonadati</taxon>
        <taxon>Bacteroidota</taxon>
        <taxon>Cytophagia</taxon>
        <taxon>Cytophagales</taxon>
        <taxon>Spirosomataceae</taxon>
        <taxon>Runella</taxon>
    </lineage>
</organism>
<dbReference type="InterPro" id="IPR038729">
    <property type="entry name" value="Rad50/SbcC_AAA"/>
</dbReference>
<dbReference type="EMBL" id="CP030850">
    <property type="protein sequence ID" value="AXE20882.1"/>
    <property type="molecule type" value="Genomic_DNA"/>
</dbReference>
<name>A0A344TQG1_9BACT</name>
<dbReference type="Pfam" id="PF13476">
    <property type="entry name" value="AAA_23"/>
    <property type="match status" value="1"/>
</dbReference>
<dbReference type="PANTHER" id="PTHR32114:SF2">
    <property type="entry name" value="ABC TRANSPORTER ABCH.3"/>
    <property type="match status" value="1"/>
</dbReference>
<dbReference type="PANTHER" id="PTHR32114">
    <property type="entry name" value="ABC TRANSPORTER ABCH.3"/>
    <property type="match status" value="1"/>
</dbReference>
<feature type="domain" description="Rad50/SbcC-type AAA" evidence="2">
    <location>
        <begin position="6"/>
        <end position="276"/>
    </location>
</feature>
<sequence>MLLKRLKATHFKTYLQLDIDLSVENDRPIVLIGGENGGGKTTFFEAIYGALYGLHIPNAKVFRELVNAGIPKPDEAKIALEVHFSGKVLNEEQQYVLSRTYMLNAELKPVESVRLNMNGSIFQYGTATPLAQRAEQEAQVAKIIKANLPKELSRYFLFDAMEAGNLLKEDQLNRVIRENIENVMGFNKYLQLAKAAQNLFESHTAQRLAVEQEKKEYLGLVEQKKELDKKLQNARSRQQEALQYALTHRELYENLKNGLNQEVQIKNRIQQFEQQIDNIYKKETQYRNDVEAFTRGLEAHVFLPKLAESLKTEVSLILKAKNEAENEQKGFLSKEQIQAVSVKIVEYLVSNHLSNKDLTAQELAQYLLQNNGTNNAQDPYYFLEVAEIKALENLIQGTYMNPFPSLTQQQVELNIAVGQITSLKGQIETLKAQISGKDYNLLKMYEDTQSLAKHLEGEIAEYEKEIERISKRIAQFDIQVSEEPDPKYEALKKLRPFFEDVANQLLKSKKQQLELTMKQDLNLNLAAYRDVIDRVELSEDLRDLSFKLYHKAGNEIYLNQLNTASKQVVVQVLLKALHEYGDYDPPVMIDTVMGVLDKTSRSTILENYFPQLSHQTILLSSDSEITKENDLAKIESFVAKTYTLKRDKENQRTEVVAGYF</sequence>
<feature type="coiled-coil region" evidence="1">
    <location>
        <begin position="445"/>
        <end position="479"/>
    </location>
</feature>
<gene>
    <name evidence="3" type="ORF">DR864_25660</name>
</gene>
<keyword evidence="1" id="KW-0175">Coiled coil</keyword>
<reference evidence="3 4" key="1">
    <citation type="submission" date="2018-07" db="EMBL/GenBank/DDBJ databases">
        <title>Genome sequencing of Runella.</title>
        <authorList>
            <person name="Baek M.-G."/>
            <person name="Yi H."/>
        </authorList>
    </citation>
    <scope>NUCLEOTIDE SEQUENCE [LARGE SCALE GENOMIC DNA]</scope>
    <source>
        <strain evidence="3 4">HYN0085</strain>
    </source>
</reference>
<dbReference type="SUPFAM" id="SSF52540">
    <property type="entry name" value="P-loop containing nucleoside triphosphate hydrolases"/>
    <property type="match status" value="1"/>
</dbReference>
<dbReference type="Proteomes" id="UP000251993">
    <property type="component" value="Chromosome"/>
</dbReference>
<feature type="coiled-coil region" evidence="1">
    <location>
        <begin position="210"/>
        <end position="327"/>
    </location>
</feature>
<dbReference type="KEGG" id="run:DR864_25660"/>
<accession>A0A344TQG1</accession>
<evidence type="ECO:0000313" key="4">
    <source>
        <dbReference type="Proteomes" id="UP000251993"/>
    </source>
</evidence>
<protein>
    <submittedName>
        <fullName evidence="3">DNA sulfur modification protein DndD</fullName>
    </submittedName>
</protein>
<dbReference type="RefSeq" id="WP_114069643.1">
    <property type="nucleotide sequence ID" value="NZ_CP030850.1"/>
</dbReference>
<keyword evidence="4" id="KW-1185">Reference proteome</keyword>
<dbReference type="GO" id="GO:0016887">
    <property type="term" value="F:ATP hydrolysis activity"/>
    <property type="evidence" value="ECO:0007669"/>
    <property type="project" value="InterPro"/>
</dbReference>
<dbReference type="GO" id="GO:0006302">
    <property type="term" value="P:double-strand break repair"/>
    <property type="evidence" value="ECO:0007669"/>
    <property type="project" value="InterPro"/>
</dbReference>